<dbReference type="AlphaFoldDB" id="A0A1G2IKG4"/>
<evidence type="ECO:0000256" key="2">
    <source>
        <dbReference type="ARBA" id="ARBA00022649"/>
    </source>
</evidence>
<dbReference type="EMBL" id="MHOZ01000002">
    <property type="protein sequence ID" value="OGZ74738.1"/>
    <property type="molecule type" value="Genomic_DNA"/>
</dbReference>
<evidence type="ECO:0000256" key="1">
    <source>
        <dbReference type="ARBA" id="ARBA00022553"/>
    </source>
</evidence>
<organism evidence="6 7">
    <name type="scientific">Candidatus Staskawiczbacteria bacterium RIFCSPLOWO2_01_FULL_37_25b</name>
    <dbReference type="NCBI Taxonomy" id="1802213"/>
    <lineage>
        <taxon>Bacteria</taxon>
        <taxon>Candidatus Staskawicziibacteriota</taxon>
    </lineage>
</organism>
<evidence type="ECO:0000313" key="6">
    <source>
        <dbReference type="EMBL" id="OGZ74738.1"/>
    </source>
</evidence>
<name>A0A1G2IKG4_9BACT</name>
<evidence type="ECO:0000256" key="4">
    <source>
        <dbReference type="ARBA" id="ARBA00022741"/>
    </source>
</evidence>
<keyword evidence="4" id="KW-0547">Nucleotide-binding</keyword>
<evidence type="ECO:0008006" key="8">
    <source>
        <dbReference type="Google" id="ProtNLM"/>
    </source>
</evidence>
<dbReference type="GO" id="GO:0000166">
    <property type="term" value="F:nucleotide binding"/>
    <property type="evidence" value="ECO:0007669"/>
    <property type="project" value="UniProtKB-KW"/>
</dbReference>
<evidence type="ECO:0000256" key="3">
    <source>
        <dbReference type="ARBA" id="ARBA00022722"/>
    </source>
</evidence>
<keyword evidence="2" id="KW-1277">Toxin-antitoxin system</keyword>
<dbReference type="GO" id="GO:0004540">
    <property type="term" value="F:RNA nuclease activity"/>
    <property type="evidence" value="ECO:0007669"/>
    <property type="project" value="InterPro"/>
</dbReference>
<accession>A0A1G2IKG4</accession>
<dbReference type="GO" id="GO:0110001">
    <property type="term" value="C:toxin-antitoxin complex"/>
    <property type="evidence" value="ECO:0007669"/>
    <property type="project" value="InterPro"/>
</dbReference>
<dbReference type="Pfam" id="PF01934">
    <property type="entry name" value="HepT-like"/>
    <property type="match status" value="1"/>
</dbReference>
<dbReference type="InterPro" id="IPR008201">
    <property type="entry name" value="HepT-like"/>
</dbReference>
<dbReference type="PANTHER" id="PTHR34139:SF1">
    <property type="entry name" value="RNASE MJ1380-RELATED"/>
    <property type="match status" value="1"/>
</dbReference>
<dbReference type="PANTHER" id="PTHR34139">
    <property type="entry name" value="UPF0331 PROTEIN MJ0127"/>
    <property type="match status" value="1"/>
</dbReference>
<keyword evidence="1" id="KW-0597">Phosphoprotein</keyword>
<sequence length="113" mass="13076">MAQDNNKDDTAYLRLMLDSFAKINRFTKGMTFEDFFADEKTQSAVIMQLQVVGELAKKVPENFKESINVPWKNMAGLRDLVSHDYFGLDIDVIWHTIKESAPETEKNIRKYLA</sequence>
<dbReference type="Proteomes" id="UP000178826">
    <property type="component" value="Unassembled WGS sequence"/>
</dbReference>
<proteinExistence type="predicted"/>
<dbReference type="GO" id="GO:0016787">
    <property type="term" value="F:hydrolase activity"/>
    <property type="evidence" value="ECO:0007669"/>
    <property type="project" value="UniProtKB-KW"/>
</dbReference>
<protein>
    <recommendedName>
        <fullName evidence="8">DUF86 domain-containing protein</fullName>
    </recommendedName>
</protein>
<keyword evidence="3" id="KW-0540">Nuclease</keyword>
<evidence type="ECO:0000313" key="7">
    <source>
        <dbReference type="Proteomes" id="UP000178826"/>
    </source>
</evidence>
<keyword evidence="5" id="KW-0378">Hydrolase</keyword>
<gene>
    <name evidence="6" type="ORF">A2998_02880</name>
</gene>
<evidence type="ECO:0000256" key="5">
    <source>
        <dbReference type="ARBA" id="ARBA00022801"/>
    </source>
</evidence>
<dbReference type="InterPro" id="IPR051813">
    <property type="entry name" value="HepT_RNase_toxin"/>
</dbReference>
<reference evidence="6 7" key="1">
    <citation type="journal article" date="2016" name="Nat. Commun.">
        <title>Thousands of microbial genomes shed light on interconnected biogeochemical processes in an aquifer system.</title>
        <authorList>
            <person name="Anantharaman K."/>
            <person name="Brown C.T."/>
            <person name="Hug L.A."/>
            <person name="Sharon I."/>
            <person name="Castelle C.J."/>
            <person name="Probst A.J."/>
            <person name="Thomas B.C."/>
            <person name="Singh A."/>
            <person name="Wilkins M.J."/>
            <person name="Karaoz U."/>
            <person name="Brodie E.L."/>
            <person name="Williams K.H."/>
            <person name="Hubbard S.S."/>
            <person name="Banfield J.F."/>
        </authorList>
    </citation>
    <scope>NUCLEOTIDE SEQUENCE [LARGE SCALE GENOMIC DNA]</scope>
</reference>
<comment type="caution">
    <text evidence="6">The sequence shown here is derived from an EMBL/GenBank/DDBJ whole genome shotgun (WGS) entry which is preliminary data.</text>
</comment>